<protein>
    <submittedName>
        <fullName evidence="1">2,4-dihydroxyhept-2-ene-1,7-dioic acid aldolase</fullName>
    </submittedName>
</protein>
<dbReference type="OrthoDB" id="9806511at2"/>
<dbReference type="EMBL" id="AMRM01000013">
    <property type="protein sequence ID" value="EKF18467.1"/>
    <property type="molecule type" value="Genomic_DNA"/>
</dbReference>
<dbReference type="STRING" id="391937.NA2_12508"/>
<reference evidence="1 2" key="1">
    <citation type="journal article" date="2012" name="J. Bacteriol.">
        <title>Genome Sequence of Nitratireductor pacificus Type Strain pht-3B.</title>
        <authorList>
            <person name="Lai Q."/>
            <person name="Li G."/>
            <person name="Shao Z."/>
        </authorList>
    </citation>
    <scope>NUCLEOTIDE SEQUENCE [LARGE SCALE GENOMIC DNA]</scope>
    <source>
        <strain evidence="2">pht-3B</strain>
    </source>
</reference>
<dbReference type="PIRSF" id="PIRSF028291">
    <property type="entry name" value="UCP028291"/>
    <property type="match status" value="1"/>
</dbReference>
<dbReference type="Pfam" id="PF09981">
    <property type="entry name" value="DUF2218"/>
    <property type="match status" value="1"/>
</dbReference>
<keyword evidence="2" id="KW-1185">Reference proteome</keyword>
<comment type="caution">
    <text evidence="1">The sequence shown here is derived from an EMBL/GenBank/DDBJ whole genome shotgun (WGS) entry which is preliminary data.</text>
</comment>
<dbReference type="RefSeq" id="WP_008597303.1">
    <property type="nucleotide sequence ID" value="NZ_AMRM01000013.1"/>
</dbReference>
<dbReference type="PATRIC" id="fig|391937.3.peg.2570"/>
<sequence length="95" mass="10840">MPSSTAVIATAHASKYLQQLCKHFAHKVSVEFDAERGRVDFPFGDCRLSADEKALTIDCETKTDEEMERVQGVVFDHLKRFAWREEFEASWTVSA</sequence>
<gene>
    <name evidence="1" type="ORF">NA2_12508</name>
</gene>
<dbReference type="InterPro" id="IPR014543">
    <property type="entry name" value="UCP028291"/>
</dbReference>
<organism evidence="1 2">
    <name type="scientific">Nitratireductor pacificus pht-3B</name>
    <dbReference type="NCBI Taxonomy" id="391937"/>
    <lineage>
        <taxon>Bacteria</taxon>
        <taxon>Pseudomonadati</taxon>
        <taxon>Pseudomonadota</taxon>
        <taxon>Alphaproteobacteria</taxon>
        <taxon>Hyphomicrobiales</taxon>
        <taxon>Phyllobacteriaceae</taxon>
        <taxon>Nitratireductor</taxon>
    </lineage>
</organism>
<evidence type="ECO:0000313" key="2">
    <source>
        <dbReference type="Proteomes" id="UP000006786"/>
    </source>
</evidence>
<accession>K2MMJ3</accession>
<dbReference type="AlphaFoldDB" id="K2MMJ3"/>
<dbReference type="eggNOG" id="COG3553">
    <property type="taxonomic scope" value="Bacteria"/>
</dbReference>
<name>K2MMJ3_9HYPH</name>
<proteinExistence type="predicted"/>
<dbReference type="Proteomes" id="UP000006786">
    <property type="component" value="Unassembled WGS sequence"/>
</dbReference>
<evidence type="ECO:0000313" key="1">
    <source>
        <dbReference type="EMBL" id="EKF18467.1"/>
    </source>
</evidence>
<dbReference type="Gene3D" id="3.30.310.50">
    <property type="entry name" value="Alpha-D-phosphohexomutase, C-terminal domain"/>
    <property type="match status" value="1"/>
</dbReference>